<dbReference type="Proteomes" id="UP000177103">
    <property type="component" value="Unassembled WGS sequence"/>
</dbReference>
<evidence type="ECO:0000313" key="2">
    <source>
        <dbReference type="Proteomes" id="UP000177103"/>
    </source>
</evidence>
<comment type="caution">
    <text evidence="1">The sequence shown here is derived from an EMBL/GenBank/DDBJ whole genome shotgun (WGS) entry which is preliminary data.</text>
</comment>
<reference evidence="1 2" key="1">
    <citation type="journal article" date="2016" name="Nat. Commun.">
        <title>Thousands of microbial genomes shed light on interconnected biogeochemical processes in an aquifer system.</title>
        <authorList>
            <person name="Anantharaman K."/>
            <person name="Brown C.T."/>
            <person name="Hug L.A."/>
            <person name="Sharon I."/>
            <person name="Castelle C.J."/>
            <person name="Probst A.J."/>
            <person name="Thomas B.C."/>
            <person name="Singh A."/>
            <person name="Wilkins M.J."/>
            <person name="Karaoz U."/>
            <person name="Brodie E.L."/>
            <person name="Williams K.H."/>
            <person name="Hubbard S.S."/>
            <person name="Banfield J.F."/>
        </authorList>
    </citation>
    <scope>NUCLEOTIDE SEQUENCE [LARGE SCALE GENOMIC DNA]</scope>
</reference>
<sequence>MQDLFVKIQPFCREKCRKISAVVPQERRAVMALLEGKEYRLWQPMISPEEIAQTLGVQNSGDFPVGYFSDERKLVARMEAYDRLIVSDERPDLQEKAREFADELTAEDLAAEVVEL</sequence>
<dbReference type="AlphaFoldDB" id="A0A1G1WB99"/>
<dbReference type="EMBL" id="MHCQ01000005">
    <property type="protein sequence ID" value="OGY24953.1"/>
    <property type="molecule type" value="Genomic_DNA"/>
</dbReference>
<protein>
    <submittedName>
        <fullName evidence="1">Uncharacterized protein</fullName>
    </submittedName>
</protein>
<gene>
    <name evidence="1" type="ORF">A2Y57_02405</name>
</gene>
<organism evidence="1 2">
    <name type="scientific">Candidatus Woykebacteria bacterium RBG_13_40_7b</name>
    <dbReference type="NCBI Taxonomy" id="1802594"/>
    <lineage>
        <taxon>Bacteria</taxon>
        <taxon>Candidatus Woykeibacteriota</taxon>
    </lineage>
</organism>
<name>A0A1G1WB99_9BACT</name>
<evidence type="ECO:0000313" key="1">
    <source>
        <dbReference type="EMBL" id="OGY24953.1"/>
    </source>
</evidence>
<accession>A0A1G1WB99</accession>
<proteinExistence type="predicted"/>